<dbReference type="PROSITE" id="PS51390">
    <property type="entry name" value="WAP"/>
    <property type="match status" value="1"/>
</dbReference>
<dbReference type="GO" id="GO:0030414">
    <property type="term" value="F:peptidase inhibitor activity"/>
    <property type="evidence" value="ECO:0007669"/>
    <property type="project" value="InterPro"/>
</dbReference>
<protein>
    <recommendedName>
        <fullName evidence="1">WAP domain-containing protein</fullName>
    </recommendedName>
</protein>
<proteinExistence type="evidence at transcript level"/>
<evidence type="ECO:0000259" key="1">
    <source>
        <dbReference type="PROSITE" id="PS51390"/>
    </source>
</evidence>
<accession>T1DDU3</accession>
<reference evidence="2" key="1">
    <citation type="journal article" date="2013" name="BMC Genomics">
        <title>A deep insight into the sialotranscriptome of the mosquito, Psorophora albipes.</title>
        <authorList>
            <person name="Chagas A.C."/>
            <person name="Calvo E."/>
            <person name="Rios-Velasquez C.M."/>
            <person name="Pessoa F.A."/>
            <person name="Medeiros J.F."/>
            <person name="Ribeiro J.M."/>
        </authorList>
    </citation>
    <scope>NUCLEOTIDE SEQUENCE</scope>
</reference>
<dbReference type="GO" id="GO:0005576">
    <property type="term" value="C:extracellular region"/>
    <property type="evidence" value="ECO:0007669"/>
    <property type="project" value="InterPro"/>
</dbReference>
<dbReference type="InterPro" id="IPR008197">
    <property type="entry name" value="WAP_dom"/>
</dbReference>
<sequence>NNNTLSIINSVAQINLSKSKPIKARKNKKGDASLICPSEKQAPFQLIPTVCRRNRDCKKTGSNMRCCHLFGSKRCVQGVSMPIPEPSQMKSVCV</sequence>
<feature type="domain" description="WAP" evidence="1">
    <location>
        <begin position="25"/>
        <end position="79"/>
    </location>
</feature>
<evidence type="ECO:0000313" key="2">
    <source>
        <dbReference type="EMBL" id="JAA93535.1"/>
    </source>
</evidence>
<dbReference type="EMBL" id="GALA01001317">
    <property type="protein sequence ID" value="JAA93535.1"/>
    <property type="molecule type" value="mRNA"/>
</dbReference>
<feature type="non-terminal residue" evidence="2">
    <location>
        <position position="1"/>
    </location>
</feature>
<name>T1DDU3_9DIPT</name>
<organism evidence="2">
    <name type="scientific">Psorophora albipes</name>
    <dbReference type="NCBI Taxonomy" id="869069"/>
    <lineage>
        <taxon>Eukaryota</taxon>
        <taxon>Metazoa</taxon>
        <taxon>Ecdysozoa</taxon>
        <taxon>Arthropoda</taxon>
        <taxon>Hexapoda</taxon>
        <taxon>Insecta</taxon>
        <taxon>Pterygota</taxon>
        <taxon>Neoptera</taxon>
        <taxon>Endopterygota</taxon>
        <taxon>Diptera</taxon>
        <taxon>Nematocera</taxon>
        <taxon>Culicoidea</taxon>
        <taxon>Culicidae</taxon>
        <taxon>Culicinae</taxon>
        <taxon>Aedini</taxon>
        <taxon>Psorophora</taxon>
    </lineage>
</organism>
<dbReference type="AlphaFoldDB" id="T1DDU3"/>